<feature type="domain" description="F-box" evidence="1">
    <location>
        <begin position="82"/>
        <end position="115"/>
    </location>
</feature>
<evidence type="ECO:0000313" key="3">
    <source>
        <dbReference type="Proteomes" id="UP000246702"/>
    </source>
</evidence>
<proteinExistence type="predicted"/>
<evidence type="ECO:0000313" key="2">
    <source>
        <dbReference type="EMBL" id="PWY94190.1"/>
    </source>
</evidence>
<dbReference type="Pfam" id="PF00646">
    <property type="entry name" value="F-box"/>
    <property type="match status" value="1"/>
</dbReference>
<accession>A0A317XCC9</accession>
<comment type="caution">
    <text evidence="2">The sequence shown here is derived from an EMBL/GenBank/DDBJ whole genome shotgun (WGS) entry which is preliminary data.</text>
</comment>
<dbReference type="InterPro" id="IPR036047">
    <property type="entry name" value="F-box-like_dom_sf"/>
</dbReference>
<keyword evidence="3" id="KW-1185">Reference proteome</keyword>
<dbReference type="EMBL" id="MSFK01000005">
    <property type="protein sequence ID" value="PWY94190.1"/>
    <property type="molecule type" value="Genomic_DNA"/>
</dbReference>
<dbReference type="AlphaFoldDB" id="A0A317XCC9"/>
<dbReference type="OrthoDB" id="4483860at2759"/>
<dbReference type="RefSeq" id="XP_025470951.1">
    <property type="nucleotide sequence ID" value="XM_025606921.1"/>
</dbReference>
<organism evidence="2 3">
    <name type="scientific">Aspergillus sclerotioniger CBS 115572</name>
    <dbReference type="NCBI Taxonomy" id="1450535"/>
    <lineage>
        <taxon>Eukaryota</taxon>
        <taxon>Fungi</taxon>
        <taxon>Dikarya</taxon>
        <taxon>Ascomycota</taxon>
        <taxon>Pezizomycotina</taxon>
        <taxon>Eurotiomycetes</taxon>
        <taxon>Eurotiomycetidae</taxon>
        <taxon>Eurotiales</taxon>
        <taxon>Aspergillaceae</taxon>
        <taxon>Aspergillus</taxon>
        <taxon>Aspergillus subgen. Circumdati</taxon>
    </lineage>
</organism>
<dbReference type="GeneID" id="37109064"/>
<dbReference type="Proteomes" id="UP000246702">
    <property type="component" value="Unassembled WGS sequence"/>
</dbReference>
<name>A0A317XCC9_9EURO</name>
<evidence type="ECO:0000259" key="1">
    <source>
        <dbReference type="Pfam" id="PF00646"/>
    </source>
</evidence>
<reference evidence="2 3" key="1">
    <citation type="submission" date="2016-12" db="EMBL/GenBank/DDBJ databases">
        <title>The genomes of Aspergillus section Nigri reveals drivers in fungal speciation.</title>
        <authorList>
            <consortium name="DOE Joint Genome Institute"/>
            <person name="Vesth T.C."/>
            <person name="Nybo J."/>
            <person name="Theobald S."/>
            <person name="Brandl J."/>
            <person name="Frisvad J.C."/>
            <person name="Nielsen K.F."/>
            <person name="Lyhne E.K."/>
            <person name="Kogle M.E."/>
            <person name="Kuo A."/>
            <person name="Riley R."/>
            <person name="Clum A."/>
            <person name="Nolan M."/>
            <person name="Lipzen A."/>
            <person name="Salamov A."/>
            <person name="Henrissat B."/>
            <person name="Wiebenga A."/>
            <person name="De Vries R.P."/>
            <person name="Grigoriev I.V."/>
            <person name="Mortensen U.H."/>
            <person name="Andersen M.R."/>
            <person name="Baker S.E."/>
        </authorList>
    </citation>
    <scope>NUCLEOTIDE SEQUENCE [LARGE SCALE GENOMIC DNA]</scope>
    <source>
        <strain evidence="2 3">CBS 115572</strain>
    </source>
</reference>
<dbReference type="SUPFAM" id="SSF81383">
    <property type="entry name" value="F-box domain"/>
    <property type="match status" value="1"/>
</dbReference>
<protein>
    <recommendedName>
        <fullName evidence="1">F-box domain-containing protein</fullName>
    </recommendedName>
</protein>
<dbReference type="CDD" id="cd09917">
    <property type="entry name" value="F-box_SF"/>
    <property type="match status" value="1"/>
</dbReference>
<gene>
    <name evidence="2" type="ORF">BO94DRAFT_323840</name>
</gene>
<sequence length="199" mass="23349">MRCYDGSFLMLVIPSMHTSFRRLSKSNCPIANRWYINNPSTGCIWSRSARTIIIKQTKMEPTHRYMTRSVTARACKRTSNKICSLPMELLEMILFHLSIVDFHFLRHTCKFLYQRCGYQADLADPSTIETDLSRAHLHWLKRMPKERALRVKELSVRSFCGRPLGLCYEPPMLTARKSKISADLERVLKSFKHCRTFRI</sequence>
<dbReference type="InterPro" id="IPR001810">
    <property type="entry name" value="F-box_dom"/>
</dbReference>